<dbReference type="Proteomes" id="UP001058626">
    <property type="component" value="Chromosome"/>
</dbReference>
<reference evidence="1" key="1">
    <citation type="submission" date="2022-06" db="EMBL/GenBank/DDBJ databases">
        <title>Complete genome sequence of Mycobacterium pseudoshottsii NJB1907-Z4.</title>
        <authorList>
            <person name="Komine T."/>
            <person name="Fukano H."/>
            <person name="Wada S."/>
        </authorList>
    </citation>
    <scope>NUCLEOTIDE SEQUENCE</scope>
    <source>
        <strain evidence="1">NJB1907-Z4</strain>
    </source>
</reference>
<dbReference type="EMBL" id="AP026367">
    <property type="protein sequence ID" value="BDN84824.1"/>
    <property type="molecule type" value="Genomic_DNA"/>
</dbReference>
<name>A0A9N7LZP0_9MYCO</name>
<keyword evidence="2" id="KW-1185">Reference proteome</keyword>
<proteinExistence type="predicted"/>
<evidence type="ECO:0000313" key="1">
    <source>
        <dbReference type="EMBL" id="BDN84824.1"/>
    </source>
</evidence>
<sequence>MGTARRWIHAAPGIWSQTGGQVSGSAAAGVATPTVITKLPATSIVASNSRIGRAAIRAQS</sequence>
<protein>
    <submittedName>
        <fullName evidence="1">Uncharacterized protein</fullName>
    </submittedName>
</protein>
<accession>A0A9N7LZP0</accession>
<gene>
    <name evidence="1" type="ORF">NJB1907Z4_C50390</name>
</gene>
<evidence type="ECO:0000313" key="2">
    <source>
        <dbReference type="Proteomes" id="UP001058626"/>
    </source>
</evidence>
<organism evidence="1 2">
    <name type="scientific">Mycobacterium pseudoshottsii</name>
    <dbReference type="NCBI Taxonomy" id="265949"/>
    <lineage>
        <taxon>Bacteria</taxon>
        <taxon>Bacillati</taxon>
        <taxon>Actinomycetota</taxon>
        <taxon>Actinomycetes</taxon>
        <taxon>Mycobacteriales</taxon>
        <taxon>Mycobacteriaceae</taxon>
        <taxon>Mycobacterium</taxon>
        <taxon>Mycobacterium ulcerans group</taxon>
    </lineage>
</organism>
<dbReference type="AlphaFoldDB" id="A0A9N7LZP0"/>